<dbReference type="Pfam" id="PF13304">
    <property type="entry name" value="AAA_21"/>
    <property type="match status" value="1"/>
</dbReference>
<dbReference type="PANTHER" id="PTHR40396">
    <property type="entry name" value="ATPASE-LIKE PROTEIN"/>
    <property type="match status" value="1"/>
</dbReference>
<evidence type="ECO:0000259" key="1">
    <source>
        <dbReference type="Pfam" id="PF13304"/>
    </source>
</evidence>
<dbReference type="AlphaFoldDB" id="A0A2A2EMC2"/>
<dbReference type="SUPFAM" id="SSF52540">
    <property type="entry name" value="P-loop containing nucleoside triphosphate hydrolases"/>
    <property type="match status" value="1"/>
</dbReference>
<dbReference type="GO" id="GO:0005524">
    <property type="term" value="F:ATP binding"/>
    <property type="evidence" value="ECO:0007669"/>
    <property type="project" value="InterPro"/>
</dbReference>
<feature type="domain" description="ATPase AAA-type core" evidence="1">
    <location>
        <begin position="50"/>
        <end position="130"/>
    </location>
</feature>
<dbReference type="InterPro" id="IPR003959">
    <property type="entry name" value="ATPase_AAA_core"/>
</dbReference>
<dbReference type="PANTHER" id="PTHR40396:SF1">
    <property type="entry name" value="ATPASE AAA-TYPE CORE DOMAIN-CONTAINING PROTEIN"/>
    <property type="match status" value="1"/>
</dbReference>
<evidence type="ECO:0000313" key="2">
    <source>
        <dbReference type="EMBL" id="PAU70036.1"/>
    </source>
</evidence>
<dbReference type="EMBL" id="MVOG01000004">
    <property type="protein sequence ID" value="PAU70036.1"/>
    <property type="molecule type" value="Genomic_DNA"/>
</dbReference>
<reference evidence="2 3" key="1">
    <citation type="journal article" date="2017" name="ISME J.">
        <title>Unveiling bifidobacterial biogeography across the mammalian branch of the tree of life.</title>
        <authorList>
            <person name="Milani C."/>
            <person name="Mangifesta M."/>
            <person name="Mancabelli L."/>
            <person name="Lugli G.A."/>
            <person name="James K."/>
            <person name="Duranti S."/>
            <person name="Turroni F."/>
            <person name="Ferrario C."/>
            <person name="Ossiprandi M.C."/>
            <person name="van Sinderen D."/>
            <person name="Ventura M."/>
        </authorList>
    </citation>
    <scope>NUCLEOTIDE SEQUENCE [LARGE SCALE GENOMIC DNA]</scope>
    <source>
        <strain evidence="2 3">70</strain>
    </source>
</reference>
<dbReference type="Proteomes" id="UP000217986">
    <property type="component" value="Unassembled WGS sequence"/>
</dbReference>
<gene>
    <name evidence="2" type="ORF">B1400_0230</name>
</gene>
<dbReference type="Gene3D" id="3.40.50.300">
    <property type="entry name" value="P-loop containing nucleotide triphosphate hydrolases"/>
    <property type="match status" value="1"/>
</dbReference>
<evidence type="ECO:0000313" key="3">
    <source>
        <dbReference type="Proteomes" id="UP000217986"/>
    </source>
</evidence>
<keyword evidence="3" id="KW-1185">Reference proteome</keyword>
<comment type="caution">
    <text evidence="2">The sequence shown here is derived from an EMBL/GenBank/DDBJ whole genome shotgun (WGS) entry which is preliminary data.</text>
</comment>
<proteinExistence type="predicted"/>
<dbReference type="GO" id="GO:0016887">
    <property type="term" value="F:ATP hydrolysis activity"/>
    <property type="evidence" value="ECO:0007669"/>
    <property type="project" value="InterPro"/>
</dbReference>
<dbReference type="InterPro" id="IPR027417">
    <property type="entry name" value="P-loop_NTPase"/>
</dbReference>
<name>A0A2A2EMC2_9BIFI</name>
<organism evidence="2 3">
    <name type="scientific">Bifidobacterium italicum</name>
    <dbReference type="NCBI Taxonomy" id="1960968"/>
    <lineage>
        <taxon>Bacteria</taxon>
        <taxon>Bacillati</taxon>
        <taxon>Actinomycetota</taxon>
        <taxon>Actinomycetes</taxon>
        <taxon>Bifidobacteriales</taxon>
        <taxon>Bifidobacteriaceae</taxon>
        <taxon>Bifidobacterium</taxon>
    </lineage>
</organism>
<protein>
    <submittedName>
        <fullName evidence="2">AAA domain-containing protein</fullName>
    </submittedName>
</protein>
<sequence>MGYYDSSLNIPVPMSPIPTQVVRFFDNTVEHLDLDGENVFHVKFAGEERSYDVSPMDLPLLLSSGTMRGSQIMQMVISVLMHGDMLLVDELENSLNKRLIQTIFDLFTSQVTNPHGACLIFTTHYPELLDYLDRTDCIYFMRRMKNGKVDASKLSDLEPRYDIKRSEMFLSNQFGATAPKAAEIMMLRNYITHRLSADSGQ</sequence>
<accession>A0A2A2EMC2</accession>